<keyword evidence="3" id="KW-1185">Reference proteome</keyword>
<dbReference type="Proteomes" id="UP000316096">
    <property type="component" value="Unassembled WGS sequence"/>
</dbReference>
<feature type="transmembrane region" description="Helical" evidence="1">
    <location>
        <begin position="38"/>
        <end position="56"/>
    </location>
</feature>
<reference evidence="2 3" key="1">
    <citation type="submission" date="2019-06" db="EMBL/GenBank/DDBJ databases">
        <title>Sequencing the genomes of 1000 actinobacteria strains.</title>
        <authorList>
            <person name="Klenk H.-P."/>
        </authorList>
    </citation>
    <scope>NUCLEOTIDE SEQUENCE [LARGE SCALE GENOMIC DNA]</scope>
    <source>
        <strain evidence="2 3">DSM 102200</strain>
    </source>
</reference>
<dbReference type="AlphaFoldDB" id="A0A543CSM8"/>
<dbReference type="RefSeq" id="WP_141959421.1">
    <property type="nucleotide sequence ID" value="NZ_VFOZ01000001.1"/>
</dbReference>
<name>A0A543CSM8_9ACTN</name>
<evidence type="ECO:0000313" key="2">
    <source>
        <dbReference type="EMBL" id="TQM00112.1"/>
    </source>
</evidence>
<keyword evidence="1" id="KW-1133">Transmembrane helix</keyword>
<evidence type="ECO:0000256" key="1">
    <source>
        <dbReference type="SAM" id="Phobius"/>
    </source>
</evidence>
<keyword evidence="1" id="KW-0812">Transmembrane</keyword>
<organism evidence="2 3">
    <name type="scientific">Actinoallomurus bryophytorum</name>
    <dbReference type="NCBI Taxonomy" id="1490222"/>
    <lineage>
        <taxon>Bacteria</taxon>
        <taxon>Bacillati</taxon>
        <taxon>Actinomycetota</taxon>
        <taxon>Actinomycetes</taxon>
        <taxon>Streptosporangiales</taxon>
        <taxon>Thermomonosporaceae</taxon>
        <taxon>Actinoallomurus</taxon>
    </lineage>
</organism>
<evidence type="ECO:0000313" key="3">
    <source>
        <dbReference type="Proteomes" id="UP000316096"/>
    </source>
</evidence>
<dbReference type="EMBL" id="VFOZ01000001">
    <property type="protein sequence ID" value="TQM00112.1"/>
    <property type="molecule type" value="Genomic_DNA"/>
</dbReference>
<gene>
    <name evidence="2" type="ORF">FB559_5818</name>
</gene>
<sequence>MVIRGLVGLVLCALGGIWIAQGEGAMKGSSMSGHGQYAVLGIVAVLIGLAFLVWAWRVHGRQHPS</sequence>
<keyword evidence="1" id="KW-0472">Membrane</keyword>
<accession>A0A543CSM8</accession>
<protein>
    <submittedName>
        <fullName evidence="2">Uncharacterized protein</fullName>
    </submittedName>
</protein>
<comment type="caution">
    <text evidence="2">The sequence shown here is derived from an EMBL/GenBank/DDBJ whole genome shotgun (WGS) entry which is preliminary data.</text>
</comment>
<proteinExistence type="predicted"/>
<dbReference type="OrthoDB" id="5197741at2"/>